<gene>
    <name evidence="4" type="ORF">GCM10022419_013650</name>
</gene>
<name>A0ABP6VI57_9ACTN</name>
<dbReference type="Pfam" id="PF16158">
    <property type="entry name" value="N_BRCA1_IG"/>
    <property type="match status" value="1"/>
</dbReference>
<feature type="region of interest" description="Disordered" evidence="1">
    <location>
        <begin position="185"/>
        <end position="219"/>
    </location>
</feature>
<keyword evidence="2" id="KW-0472">Membrane</keyword>
<dbReference type="EMBL" id="BAABDQ010000002">
    <property type="protein sequence ID" value="GAA3535345.1"/>
    <property type="molecule type" value="Genomic_DNA"/>
</dbReference>
<dbReference type="RefSeq" id="WP_345559717.1">
    <property type="nucleotide sequence ID" value="NZ_BAABDQ010000002.1"/>
</dbReference>
<dbReference type="Gene3D" id="2.60.40.10">
    <property type="entry name" value="Immunoglobulins"/>
    <property type="match status" value="1"/>
</dbReference>
<evidence type="ECO:0000259" key="3">
    <source>
        <dbReference type="Pfam" id="PF16158"/>
    </source>
</evidence>
<feature type="domain" description="Nbr1 FW" evidence="3">
    <location>
        <begin position="234"/>
        <end position="325"/>
    </location>
</feature>
<evidence type="ECO:0000313" key="5">
    <source>
        <dbReference type="Proteomes" id="UP001500630"/>
    </source>
</evidence>
<dbReference type="InterPro" id="IPR013783">
    <property type="entry name" value="Ig-like_fold"/>
</dbReference>
<evidence type="ECO:0000313" key="4">
    <source>
        <dbReference type="EMBL" id="GAA3535345.1"/>
    </source>
</evidence>
<reference evidence="5" key="1">
    <citation type="journal article" date="2019" name="Int. J. Syst. Evol. Microbiol.">
        <title>The Global Catalogue of Microorganisms (GCM) 10K type strain sequencing project: providing services to taxonomists for standard genome sequencing and annotation.</title>
        <authorList>
            <consortium name="The Broad Institute Genomics Platform"/>
            <consortium name="The Broad Institute Genome Sequencing Center for Infectious Disease"/>
            <person name="Wu L."/>
            <person name="Ma J."/>
        </authorList>
    </citation>
    <scope>NUCLEOTIDE SEQUENCE [LARGE SCALE GENOMIC DNA]</scope>
    <source>
        <strain evidence="5">JCM 17326</strain>
    </source>
</reference>
<feature type="transmembrane region" description="Helical" evidence="2">
    <location>
        <begin position="161"/>
        <end position="180"/>
    </location>
</feature>
<sequence>MDDRRARAEAIEDFAAVLRQLRNAVGNPPFREMSGRSGAISHTTLHEATKGNRLPSWETTVEFVKVCDADPAAYRERWESANRAVRSASAADPSIPADDHPTGEFAATGASEVRTLHLAVGSPVSRPASLPSPPSGGLAGGVQPPADAPGSGGRLRLSRPAVLATAAVILAAAIVVVVAVNRDSTPEEQHNPSPTGSPSTAALSPADCPVRSTNPPWAPPLHKGDAATFIDDVTLPDCTRVAAGETMTKVWRLKNTGTVPWEGYSLRRLDLTQQADQCQTISDVPIKDTKPGKTVDIRTDITTPRKPGLCYVRFKMVDASGKVVFPGSRPLNFQIIVDVR</sequence>
<evidence type="ECO:0000256" key="1">
    <source>
        <dbReference type="SAM" id="MobiDB-lite"/>
    </source>
</evidence>
<keyword evidence="2" id="KW-0812">Transmembrane</keyword>
<dbReference type="CDD" id="cd14947">
    <property type="entry name" value="NBR1_like"/>
    <property type="match status" value="1"/>
</dbReference>
<protein>
    <recommendedName>
        <fullName evidence="3">Nbr1 FW domain-containing protein</fullName>
    </recommendedName>
</protein>
<evidence type="ECO:0000256" key="2">
    <source>
        <dbReference type="SAM" id="Phobius"/>
    </source>
</evidence>
<keyword evidence="2" id="KW-1133">Transmembrane helix</keyword>
<feature type="region of interest" description="Disordered" evidence="1">
    <location>
        <begin position="122"/>
        <end position="154"/>
    </location>
</feature>
<accession>A0ABP6VI57</accession>
<dbReference type="PANTHER" id="PTHR20930:SF0">
    <property type="entry name" value="PROTEIN ILRUN"/>
    <property type="match status" value="1"/>
</dbReference>
<dbReference type="Proteomes" id="UP001500630">
    <property type="component" value="Unassembled WGS sequence"/>
</dbReference>
<organism evidence="4 5">
    <name type="scientific">Nonomuraea rosea</name>
    <dbReference type="NCBI Taxonomy" id="638574"/>
    <lineage>
        <taxon>Bacteria</taxon>
        <taxon>Bacillati</taxon>
        <taxon>Actinomycetota</taxon>
        <taxon>Actinomycetes</taxon>
        <taxon>Streptosporangiales</taxon>
        <taxon>Streptosporangiaceae</taxon>
        <taxon>Nonomuraea</taxon>
    </lineage>
</organism>
<keyword evidence="5" id="KW-1185">Reference proteome</keyword>
<feature type="compositionally biased region" description="Polar residues" evidence="1">
    <location>
        <begin position="191"/>
        <end position="202"/>
    </location>
</feature>
<comment type="caution">
    <text evidence="4">The sequence shown here is derived from an EMBL/GenBank/DDBJ whole genome shotgun (WGS) entry which is preliminary data.</text>
</comment>
<dbReference type="PANTHER" id="PTHR20930">
    <property type="entry name" value="OVARIAN CARCINOMA ANTIGEN CA125-RELATED"/>
    <property type="match status" value="1"/>
</dbReference>
<proteinExistence type="predicted"/>
<dbReference type="InterPro" id="IPR032350">
    <property type="entry name" value="Nbr1_FW"/>
</dbReference>